<dbReference type="EMBL" id="JAKREW010000020">
    <property type="protein sequence ID" value="MCG7507016.1"/>
    <property type="molecule type" value="Genomic_DNA"/>
</dbReference>
<organism evidence="1 2">
    <name type="scientific">Mesorhizobium retamae</name>
    <dbReference type="NCBI Taxonomy" id="2912854"/>
    <lineage>
        <taxon>Bacteria</taxon>
        <taxon>Pseudomonadati</taxon>
        <taxon>Pseudomonadota</taxon>
        <taxon>Alphaproteobacteria</taxon>
        <taxon>Hyphomicrobiales</taxon>
        <taxon>Phyllobacteriaceae</taxon>
        <taxon>Mesorhizobium</taxon>
    </lineage>
</organism>
<keyword evidence="2" id="KW-1185">Reference proteome</keyword>
<evidence type="ECO:0000313" key="2">
    <source>
        <dbReference type="Proteomes" id="UP001201701"/>
    </source>
</evidence>
<name>A0ABS9QHX9_9HYPH</name>
<gene>
    <name evidence="1" type="ORF">L4923_18470</name>
</gene>
<dbReference type="SUPFAM" id="SSF55729">
    <property type="entry name" value="Acyl-CoA N-acyltransferases (Nat)"/>
    <property type="match status" value="1"/>
</dbReference>
<evidence type="ECO:0000313" key="1">
    <source>
        <dbReference type="EMBL" id="MCG7507016.1"/>
    </source>
</evidence>
<protein>
    <submittedName>
        <fullName evidence="1">Peptidogalycan biosysnthesis protein</fullName>
    </submittedName>
</protein>
<dbReference type="Gene3D" id="3.40.630.30">
    <property type="match status" value="1"/>
</dbReference>
<dbReference type="RefSeq" id="WP_239367757.1">
    <property type="nucleotide sequence ID" value="NZ_JAKREW010000020.1"/>
</dbReference>
<comment type="caution">
    <text evidence="1">The sequence shown here is derived from an EMBL/GenBank/DDBJ whole genome shotgun (WGS) entry which is preliminary data.</text>
</comment>
<proteinExistence type="predicted"/>
<accession>A0ABS9QHX9</accession>
<dbReference type="Proteomes" id="UP001201701">
    <property type="component" value="Unassembled WGS sequence"/>
</dbReference>
<sequence length="331" mass="36990">GLAMAAPLFSLTYRLDTPFQGSLGAWTGRLVDRFPGLLALDLLGVGSPMADHCHFVRRDWLSASEGTTAHALLIDAVEREARRRKAAVIVLKDVTPEDERLVGNLLAAKGFTRLASLPVAVADVDDTEDAYLARLSNATRKDIRRKLKSRDGIRIERRNDIAGLEDEIAALYRSTQENSKLRYGDFEELPRSYFTEVARRLGKDAVFQLYWVGNQLAAFNLLLVGADRVIDKFLGMAYPLAREHNLYVVSWMENLQFCREIGRPLLQTGQTAYASKLRMGSRLVPSAIYAKHTNGLLNRGLAAIAPWLALDRWDPDLRAARAKARNKVGEQ</sequence>
<reference evidence="1 2" key="1">
    <citation type="submission" date="2022-02" db="EMBL/GenBank/DDBJ databases">
        <title>Draft genome sequence of Mezorhizobium retamae strain IRAMC:0171 isolated from Retama raetam nodules.</title>
        <authorList>
            <person name="Bengaied R."/>
            <person name="Sbissi I."/>
            <person name="Huber K."/>
            <person name="Ghodbane F."/>
            <person name="Nouioui I."/>
            <person name="Tarhouni M."/>
            <person name="Gtari M."/>
        </authorList>
    </citation>
    <scope>NUCLEOTIDE SEQUENCE [LARGE SCALE GENOMIC DNA]</scope>
    <source>
        <strain evidence="1 2">IRAMC:0171</strain>
    </source>
</reference>
<dbReference type="InterPro" id="IPR016181">
    <property type="entry name" value="Acyl_CoA_acyltransferase"/>
</dbReference>
<feature type="non-terminal residue" evidence="1">
    <location>
        <position position="1"/>
    </location>
</feature>